<feature type="transmembrane region" description="Helical" evidence="1">
    <location>
        <begin position="12"/>
        <end position="29"/>
    </location>
</feature>
<dbReference type="Proteomes" id="UP000240908">
    <property type="component" value="Chromosome"/>
</dbReference>
<evidence type="ECO:0000313" key="5">
    <source>
        <dbReference type="EMBL" id="AVX36806.1"/>
    </source>
</evidence>
<reference evidence="6" key="1">
    <citation type="journal article" date="2018" name="Genome Announc.">
        <title>First complete genome sequence of Yersinia massiliensis.</title>
        <authorList>
            <person name="Thomas M.C."/>
            <person name="Arling V."/>
            <person name="Goji N."/>
            <person name="Janzen T.W."/>
            <person name="Duceppe M.-O."/>
            <person name="Mathews A."/>
            <person name="Carrillo C."/>
            <person name="Amoako K."/>
        </authorList>
    </citation>
    <scope>NUCLEOTIDE SEQUENCE [LARGE SCALE GENOMIC DNA]</scope>
    <source>
        <strain evidence="6">GTA</strain>
    </source>
</reference>
<proteinExistence type="predicted"/>
<gene>
    <name evidence="5" type="ORF">DA391_03490</name>
</gene>
<dbReference type="InterPro" id="IPR048677">
    <property type="entry name" value="TssM1_hel"/>
</dbReference>
<organism evidence="5 6">
    <name type="scientific">Yersinia massiliensis</name>
    <dbReference type="NCBI Taxonomy" id="419257"/>
    <lineage>
        <taxon>Bacteria</taxon>
        <taxon>Pseudomonadati</taxon>
        <taxon>Pseudomonadota</taxon>
        <taxon>Gammaproteobacteria</taxon>
        <taxon>Enterobacterales</taxon>
        <taxon>Yersiniaceae</taxon>
        <taxon>Yersinia</taxon>
    </lineage>
</organism>
<dbReference type="Pfam" id="PF21070">
    <property type="entry name" value="IcmF_helical"/>
    <property type="match status" value="1"/>
</dbReference>
<evidence type="ECO:0000256" key="1">
    <source>
        <dbReference type="SAM" id="Phobius"/>
    </source>
</evidence>
<keyword evidence="1" id="KW-0472">Membrane</keyword>
<dbReference type="RefSeq" id="WP_108087379.1">
    <property type="nucleotide sequence ID" value="NZ_CABHYR010000101.1"/>
</dbReference>
<evidence type="ECO:0000313" key="6">
    <source>
        <dbReference type="Proteomes" id="UP000240908"/>
    </source>
</evidence>
<evidence type="ECO:0000259" key="3">
    <source>
        <dbReference type="Pfam" id="PF06761"/>
    </source>
</evidence>
<dbReference type="Pfam" id="PF06744">
    <property type="entry name" value="IcmF_C"/>
    <property type="match status" value="1"/>
</dbReference>
<protein>
    <submittedName>
        <fullName evidence="5">Type VI secretion protein VasK</fullName>
    </submittedName>
</protein>
<keyword evidence="6" id="KW-1185">Reference proteome</keyword>
<name>A0ABM6UP84_9GAMM</name>
<dbReference type="EMBL" id="CP028487">
    <property type="protein sequence ID" value="AVX36806.1"/>
    <property type="molecule type" value="Genomic_DNA"/>
</dbReference>
<feature type="transmembrane region" description="Helical" evidence="1">
    <location>
        <begin position="41"/>
        <end position="60"/>
    </location>
</feature>
<keyword evidence="1" id="KW-1133">Transmembrane helix</keyword>
<feature type="domain" description="Type VI secretion system component TssM1 helical" evidence="4">
    <location>
        <begin position="880"/>
        <end position="985"/>
    </location>
</feature>
<accession>A0ABM6UP84</accession>
<sequence>MKTFIIKFSSMFFVIVFMAFLFLLFYFWGDELGWTSAKDKLLVGGTILSVSFFLSLALASRRSLIAVGSRLRFFRKVDNEQKNAAVQKVQLKHLAVSSAWIRELQQTLRTHYGRFWPRKVRILLLTGSAADVEQLTPGLTSQYWQEDSGTVLLWGGDLGAQADSAWLGALRKLRGRPLDGVVWVTSALAQRTMLGQKDAKTALTADMMDSVAQAFAARFDLLGWRLPLYVWSLHADDGADRITQSVGCLLPAGCQPDELRTQLDGLLPSLIEQGTQQISSNTQHPFLLQLADQLARQPDSVAGPLATLLNPYRPSPLAGVIFSPASVNAKRSVKHHWAKDNRWDVLIDSISSLPTGLAAKKLGFAWRKTLGVVVAGGMVLWGAGMVMSFLINRDAIITSESQVKLAANVQQPLPARLQAQLDMQHTLDRLQYRQQQGAPWYSRFSLSQNDPLLTALWPHYQASAMPLLRDAAARHLEDQLTTMAQLPPDSPLRDTLVKPAYDQLKLYLMLARPEKMDAAWFSPTLLQNWPQRSGVPDSIWQGSGPTLLSFYAQNLSQHPSWRLKLDENLVSQVRTRLISQMGARNSESSLYQKMMVQVAHQYADLRLSDMTGDTDAERIFSTDAVVPGMFTRKAWEDAVKPAIEKVVTERREEMDWVLSDIKNAVMQQDSPEALQARLKARYFADFSSSWLDFLNSLHWQQAQTLSDSIDQLTLMADVRQSPLVALMNTLSVQGKTGQTGEALSDSLVKSAKNLLNRDEQPAIDQQAGAQGPLDATFGPVLALMDVKAGGQGNTNLSLQTFLTRVTQVRLKLQQVVNAADPQAMTQSLAQTVFQGKAVDLTETRDYGSLIAASLGQEWSGFGQTVFVQPMEQAWQQVLTPAAQSLNAQWQASIVDDWNSTFGGRYPLKDTSSEVSLPLLARYLNSDSGRIARFLQTRLNGVLHKEGSHWVPDSINAQGLTFNPAFLAAVDQLSYLSDVVFADGEAGMRFELRPGTAKDVMQTDLVIDSQKLNYYNQLPVWKRFVWPHDTEAPGASLSWISTQAGTRQFADLPGAWGWIRLLDKAQVTPYQGVNSSFNLTWKAPDGRPLNYTLRTEAGEGPLALLKLRNFVLPTQIFSVDAVSRVQTSDTTLSDNIISDTTLGEAY</sequence>
<evidence type="ECO:0000259" key="2">
    <source>
        <dbReference type="Pfam" id="PF06744"/>
    </source>
</evidence>
<dbReference type="InterPro" id="IPR053156">
    <property type="entry name" value="T6SS_TssM-like"/>
</dbReference>
<dbReference type="InterPro" id="IPR010623">
    <property type="entry name" value="IcmF_C"/>
</dbReference>
<feature type="domain" description="Type VI secretion system IcmF C-terminal" evidence="2">
    <location>
        <begin position="989"/>
        <end position="1095"/>
    </location>
</feature>
<dbReference type="PANTHER" id="PTHR36153">
    <property type="entry name" value="INNER MEMBRANE PROTEIN-RELATED"/>
    <property type="match status" value="1"/>
</dbReference>
<dbReference type="Pfam" id="PF06761">
    <property type="entry name" value="IcmF-related"/>
    <property type="match status" value="1"/>
</dbReference>
<dbReference type="InterPro" id="IPR009612">
    <property type="entry name" value="IcmF-rel"/>
</dbReference>
<evidence type="ECO:0000259" key="4">
    <source>
        <dbReference type="Pfam" id="PF21070"/>
    </source>
</evidence>
<feature type="domain" description="IcmF-related" evidence="3">
    <location>
        <begin position="425"/>
        <end position="733"/>
    </location>
</feature>
<dbReference type="PANTHER" id="PTHR36153:SF1">
    <property type="entry name" value="TYPE VI SECRETION SYSTEM COMPONENT TSSM1"/>
    <property type="match status" value="1"/>
</dbReference>
<feature type="transmembrane region" description="Helical" evidence="1">
    <location>
        <begin position="370"/>
        <end position="391"/>
    </location>
</feature>
<keyword evidence="1" id="KW-0812">Transmembrane</keyword>